<dbReference type="PANTHER" id="PTHR35164">
    <property type="entry name" value="EXPRESSED PROTEIN"/>
    <property type="match status" value="1"/>
</dbReference>
<evidence type="ECO:0000313" key="4">
    <source>
        <dbReference type="RefSeq" id="XP_056697020.1"/>
    </source>
</evidence>
<feature type="coiled-coil region" evidence="1">
    <location>
        <begin position="193"/>
        <end position="333"/>
    </location>
</feature>
<name>A0ABM3RN25_SPIOL</name>
<reference evidence="3" key="1">
    <citation type="journal article" date="2021" name="Nat. Commun.">
        <title>Genomic analyses provide insights into spinach domestication and the genetic basis of agronomic traits.</title>
        <authorList>
            <person name="Cai X."/>
            <person name="Sun X."/>
            <person name="Xu C."/>
            <person name="Sun H."/>
            <person name="Wang X."/>
            <person name="Ge C."/>
            <person name="Zhang Z."/>
            <person name="Wang Q."/>
            <person name="Fei Z."/>
            <person name="Jiao C."/>
            <person name="Wang Q."/>
        </authorList>
    </citation>
    <scope>NUCLEOTIDE SEQUENCE [LARGE SCALE GENOMIC DNA]</scope>
    <source>
        <strain evidence="3">cv. Varoflay</strain>
    </source>
</reference>
<feature type="compositionally biased region" description="Acidic residues" evidence="2">
    <location>
        <begin position="460"/>
        <end position="469"/>
    </location>
</feature>
<feature type="coiled-coil region" evidence="1">
    <location>
        <begin position="124"/>
        <end position="151"/>
    </location>
</feature>
<dbReference type="Proteomes" id="UP000813463">
    <property type="component" value="Chromosome 3"/>
</dbReference>
<sequence>MQFLSKFFFVRGSEMQEQMMMHEDTQEELNEVKEALKDANRELQIKEKTIESLKSEVDKLKQLEFKLNEKEVSLQKKVEEEAKVHARRIQELEVELGRRKASETKLSESFAAQTSQVKESSILLEKSRIQVTLLEEKMQDKENATRAVEAREPAFLDKTNLLDEIYILKNELNMAMEAEHKSKKAMDELAVVLKEVAIEANQAKGKLTSTEQQLEAMKEEAANLKQMVKSAEESYEALLISSKKENDRLKNTVDRLRLEAEDSLLAWNDREIQFVKCIKITDDEKSAVQKECSNLTKLLKEAEVMSEKAKEENKNLRDILKQALNEANVAKEASSLARAENSHLKDAITEKDKALITLALETERLRINEAEANETVKELKRVMVSGSSKKENKDQKRDKENLKEQKKVAKKETASSAENSTEFSNNNNKEVKESRRFSFDLNQLWLPSMACKPSNKGVDSDEEGGEDDALGGSIFDLIETSPVKDDNHLQRTGSTCSSGDDNNNNNNNNNLNFDNFDEDANFDDMEIDRSSQGKRKALLRRFGDLLRRKNSHPPKDLPHPSKDVPHSPKEIPA</sequence>
<feature type="region of interest" description="Disordered" evidence="2">
    <location>
        <begin position="542"/>
        <end position="573"/>
    </location>
</feature>
<evidence type="ECO:0000256" key="2">
    <source>
        <dbReference type="SAM" id="MobiDB-lite"/>
    </source>
</evidence>
<organism evidence="3 4">
    <name type="scientific">Spinacia oleracea</name>
    <name type="common">Spinach</name>
    <dbReference type="NCBI Taxonomy" id="3562"/>
    <lineage>
        <taxon>Eukaryota</taxon>
        <taxon>Viridiplantae</taxon>
        <taxon>Streptophyta</taxon>
        <taxon>Embryophyta</taxon>
        <taxon>Tracheophyta</taxon>
        <taxon>Spermatophyta</taxon>
        <taxon>Magnoliopsida</taxon>
        <taxon>eudicotyledons</taxon>
        <taxon>Gunneridae</taxon>
        <taxon>Pentapetalae</taxon>
        <taxon>Caryophyllales</taxon>
        <taxon>Chenopodiaceae</taxon>
        <taxon>Chenopodioideae</taxon>
        <taxon>Anserineae</taxon>
        <taxon>Spinacia</taxon>
    </lineage>
</organism>
<feature type="compositionally biased region" description="Polar residues" evidence="2">
    <location>
        <begin position="490"/>
        <end position="499"/>
    </location>
</feature>
<feature type="region of interest" description="Disordered" evidence="2">
    <location>
        <begin position="450"/>
        <end position="514"/>
    </location>
</feature>
<feature type="compositionally biased region" description="Basic and acidic residues" evidence="2">
    <location>
        <begin position="388"/>
        <end position="413"/>
    </location>
</feature>
<keyword evidence="1" id="KW-0175">Coiled coil</keyword>
<feature type="region of interest" description="Disordered" evidence="2">
    <location>
        <begin position="383"/>
        <end position="434"/>
    </location>
</feature>
<protein>
    <submittedName>
        <fullName evidence="4">WEB family protein At1g65010, chloroplastic isoform X1</fullName>
    </submittedName>
</protein>
<evidence type="ECO:0000256" key="1">
    <source>
        <dbReference type="SAM" id="Coils"/>
    </source>
</evidence>
<dbReference type="GeneID" id="110791860"/>
<dbReference type="PANTHER" id="PTHR35164:SF9">
    <property type="entry name" value="EXPRESSED PROTEIN"/>
    <property type="match status" value="1"/>
</dbReference>
<reference evidence="4" key="2">
    <citation type="submission" date="2025-08" db="UniProtKB">
        <authorList>
            <consortium name="RefSeq"/>
        </authorList>
    </citation>
    <scope>IDENTIFICATION</scope>
    <source>
        <tissue evidence="4">Leaf</tissue>
    </source>
</reference>
<proteinExistence type="predicted"/>
<feature type="coiled-coil region" evidence="1">
    <location>
        <begin position="15"/>
        <end position="95"/>
    </location>
</feature>
<feature type="compositionally biased region" description="Low complexity" evidence="2">
    <location>
        <begin position="500"/>
        <end position="514"/>
    </location>
</feature>
<keyword evidence="3" id="KW-1185">Reference proteome</keyword>
<accession>A0ABM3RN25</accession>
<feature type="compositionally biased region" description="Polar residues" evidence="2">
    <location>
        <begin position="414"/>
        <end position="428"/>
    </location>
</feature>
<dbReference type="RefSeq" id="XP_056697020.1">
    <property type="nucleotide sequence ID" value="XM_056841042.1"/>
</dbReference>
<evidence type="ECO:0000313" key="3">
    <source>
        <dbReference type="Proteomes" id="UP000813463"/>
    </source>
</evidence>
<gene>
    <name evidence="4" type="primary">LOC110791860</name>
</gene>